<keyword evidence="7" id="KW-0032">Aminotransferase</keyword>
<evidence type="ECO:0000256" key="1">
    <source>
        <dbReference type="ARBA" id="ARBA00005384"/>
    </source>
</evidence>
<evidence type="ECO:0000256" key="2">
    <source>
        <dbReference type="ARBA" id="ARBA00022898"/>
    </source>
</evidence>
<dbReference type="EMBL" id="CP033367">
    <property type="protein sequence ID" value="QKD02473.1"/>
    <property type="molecule type" value="Genomic_DNA"/>
</dbReference>
<feature type="domain" description="HTH gntR-type" evidence="6">
    <location>
        <begin position="21"/>
        <end position="89"/>
    </location>
</feature>
<dbReference type="InterPro" id="IPR051446">
    <property type="entry name" value="HTH_trans_reg/aminotransferase"/>
</dbReference>
<dbReference type="InterPro" id="IPR004839">
    <property type="entry name" value="Aminotransferase_I/II_large"/>
</dbReference>
<evidence type="ECO:0000256" key="3">
    <source>
        <dbReference type="ARBA" id="ARBA00023015"/>
    </source>
</evidence>
<dbReference type="InterPro" id="IPR015424">
    <property type="entry name" value="PyrdxlP-dep_Trfase"/>
</dbReference>
<proteinExistence type="inferred from homology"/>
<dbReference type="SUPFAM" id="SSF53383">
    <property type="entry name" value="PLP-dependent transferases"/>
    <property type="match status" value="1"/>
</dbReference>
<keyword evidence="2" id="KW-0663">Pyridoxal phosphate</keyword>
<gene>
    <name evidence="7" type="ORF">EB235_13990</name>
</gene>
<dbReference type="SUPFAM" id="SSF46785">
    <property type="entry name" value="Winged helix' DNA-binding domain"/>
    <property type="match status" value="1"/>
</dbReference>
<evidence type="ECO:0000256" key="4">
    <source>
        <dbReference type="ARBA" id="ARBA00023125"/>
    </source>
</evidence>
<sequence>MVKRSGGELLFAIAIDRSSTRSITAQVYSAVKQMIVSGDLAVGKRLPSSRTFARELAVSRTTAIAVFERLAAEGLIVSHTGSGSFVSDVAEAQRPRATVTVGNERPATTKLADLIAEASPRFLQRLSHPQKPRAFVTGMPAFDAFPLAIWSRLSAKHWRQPRDAIMGYSDPNGLPQLRQAIAEHLRASRGVVCEAEQIFIVNGAQQAFDLIGRVLLNRGDAVWFENPGAIGARNSLIACGATMVPVPVDAEGLSVEAGLSKAPDFRLAFVTPSHQHPLGVEMSLRRRAHLLRVVNDRDAWIIEDDYDGEFRYDGRPLPTLKSADNAERVIYVGTFSKSMFPSLRLGFYVAPRPLVAVFQRVSGAFLQGVPSSVQAVMAAFINEGHFSTHLRRMRDIYRERHEVFHDAADRLLGGLLDTARSNAGFHVVARFAQPGHREDAVQTAAEAAGVLVSTIGRFCIDPVADQGLVLGVSAIDPRSIRKGVELLANVLEQSSIRRGSQAPSQHPSPPP</sequence>
<keyword evidence="3" id="KW-0805">Transcription regulation</keyword>
<dbReference type="PRINTS" id="PR00035">
    <property type="entry name" value="HTHGNTR"/>
</dbReference>
<dbReference type="PROSITE" id="PS50949">
    <property type="entry name" value="HTH_GNTR"/>
    <property type="match status" value="1"/>
</dbReference>
<comment type="similarity">
    <text evidence="1">In the C-terminal section; belongs to the class-I pyridoxal-phosphate-dependent aminotransferase family.</text>
</comment>
<evidence type="ECO:0000256" key="5">
    <source>
        <dbReference type="ARBA" id="ARBA00023163"/>
    </source>
</evidence>
<dbReference type="SMART" id="SM00345">
    <property type="entry name" value="HTH_GNTR"/>
    <property type="match status" value="1"/>
</dbReference>
<dbReference type="InterPro" id="IPR015421">
    <property type="entry name" value="PyrdxlP-dep_Trfase_major"/>
</dbReference>
<dbReference type="GO" id="GO:0008483">
    <property type="term" value="F:transaminase activity"/>
    <property type="evidence" value="ECO:0007669"/>
    <property type="project" value="UniProtKB-KW"/>
</dbReference>
<dbReference type="AlphaFoldDB" id="A0A6M7WNL5"/>
<evidence type="ECO:0000313" key="8">
    <source>
        <dbReference type="Proteomes" id="UP000503017"/>
    </source>
</evidence>
<organism evidence="7 8">
    <name type="scientific">Mesorhizobium loti R88b</name>
    <dbReference type="NCBI Taxonomy" id="935548"/>
    <lineage>
        <taxon>Bacteria</taxon>
        <taxon>Pseudomonadati</taxon>
        <taxon>Pseudomonadota</taxon>
        <taxon>Alphaproteobacteria</taxon>
        <taxon>Hyphomicrobiales</taxon>
        <taxon>Phyllobacteriaceae</taxon>
        <taxon>Mesorhizobium</taxon>
    </lineage>
</organism>
<reference evidence="7 8" key="1">
    <citation type="submission" date="2018-10" db="EMBL/GenBank/DDBJ databases">
        <authorList>
            <person name="Perry B.J."/>
            <person name="Sullivan J.T."/>
            <person name="Murphy R.J.T."/>
            <person name="Ramsay J.P."/>
            <person name="Ronson C.W."/>
        </authorList>
    </citation>
    <scope>NUCLEOTIDE SEQUENCE [LARGE SCALE GENOMIC DNA]</scope>
    <source>
        <strain evidence="7 8">R88b</strain>
    </source>
</reference>
<keyword evidence="4" id="KW-0238">DNA-binding</keyword>
<evidence type="ECO:0000313" key="7">
    <source>
        <dbReference type="EMBL" id="QKD02473.1"/>
    </source>
</evidence>
<dbReference type="InterPro" id="IPR036388">
    <property type="entry name" value="WH-like_DNA-bd_sf"/>
</dbReference>
<dbReference type="PANTHER" id="PTHR46577:SF1">
    <property type="entry name" value="HTH-TYPE TRANSCRIPTIONAL REGULATORY PROTEIN GABR"/>
    <property type="match status" value="1"/>
</dbReference>
<dbReference type="CDD" id="cd07377">
    <property type="entry name" value="WHTH_GntR"/>
    <property type="match status" value="1"/>
</dbReference>
<dbReference type="GO" id="GO:0003700">
    <property type="term" value="F:DNA-binding transcription factor activity"/>
    <property type="evidence" value="ECO:0007669"/>
    <property type="project" value="InterPro"/>
</dbReference>
<accession>A0A6M7WNL5</accession>
<protein>
    <submittedName>
        <fullName evidence="7">PLP-dependent aminotransferase family protein</fullName>
    </submittedName>
</protein>
<dbReference type="Pfam" id="PF00155">
    <property type="entry name" value="Aminotran_1_2"/>
    <property type="match status" value="1"/>
</dbReference>
<dbReference type="CDD" id="cd00609">
    <property type="entry name" value="AAT_like"/>
    <property type="match status" value="1"/>
</dbReference>
<dbReference type="GO" id="GO:0030170">
    <property type="term" value="F:pyridoxal phosphate binding"/>
    <property type="evidence" value="ECO:0007669"/>
    <property type="project" value="InterPro"/>
</dbReference>
<dbReference type="PANTHER" id="PTHR46577">
    <property type="entry name" value="HTH-TYPE TRANSCRIPTIONAL REGULATORY PROTEIN GABR"/>
    <property type="match status" value="1"/>
</dbReference>
<dbReference type="Pfam" id="PF00392">
    <property type="entry name" value="GntR"/>
    <property type="match status" value="1"/>
</dbReference>
<dbReference type="GO" id="GO:0003677">
    <property type="term" value="F:DNA binding"/>
    <property type="evidence" value="ECO:0007669"/>
    <property type="project" value="UniProtKB-KW"/>
</dbReference>
<dbReference type="RefSeq" id="WP_051429650.1">
    <property type="nucleotide sequence ID" value="NZ_CP033367.1"/>
</dbReference>
<name>A0A6M7WNL5_RHILI</name>
<keyword evidence="5" id="KW-0804">Transcription</keyword>
<keyword evidence="7" id="KW-0808">Transferase</keyword>
<dbReference type="InterPro" id="IPR036390">
    <property type="entry name" value="WH_DNA-bd_sf"/>
</dbReference>
<dbReference type="Gene3D" id="1.10.10.10">
    <property type="entry name" value="Winged helix-like DNA-binding domain superfamily/Winged helix DNA-binding domain"/>
    <property type="match status" value="1"/>
</dbReference>
<dbReference type="Gene3D" id="3.40.640.10">
    <property type="entry name" value="Type I PLP-dependent aspartate aminotransferase-like (Major domain)"/>
    <property type="match status" value="1"/>
</dbReference>
<dbReference type="Proteomes" id="UP000503017">
    <property type="component" value="Chromosome"/>
</dbReference>
<dbReference type="InterPro" id="IPR000524">
    <property type="entry name" value="Tscrpt_reg_HTH_GntR"/>
</dbReference>
<evidence type="ECO:0000259" key="6">
    <source>
        <dbReference type="PROSITE" id="PS50949"/>
    </source>
</evidence>